<dbReference type="EnsemblMetazoa" id="MESCA008712-RA">
    <property type="protein sequence ID" value="MESCA008712-PA"/>
    <property type="gene ID" value="MESCA008712"/>
</dbReference>
<dbReference type="EMBL" id="CAQQ02379253">
    <property type="status" value="NOT_ANNOTATED_CDS"/>
    <property type="molecule type" value="Genomic_DNA"/>
</dbReference>
<reference evidence="2" key="2">
    <citation type="submission" date="2015-06" db="UniProtKB">
        <authorList>
            <consortium name="EnsemblMetazoa"/>
        </authorList>
    </citation>
    <scope>IDENTIFICATION</scope>
</reference>
<dbReference type="HOGENOM" id="CLU_971706_0_0_1"/>
<feature type="region of interest" description="Disordered" evidence="1">
    <location>
        <begin position="235"/>
        <end position="269"/>
    </location>
</feature>
<feature type="compositionally biased region" description="Polar residues" evidence="1">
    <location>
        <begin position="126"/>
        <end position="139"/>
    </location>
</feature>
<protein>
    <submittedName>
        <fullName evidence="2">Uncharacterized protein</fullName>
    </submittedName>
</protein>
<dbReference type="STRING" id="36166.T1GXZ7"/>
<evidence type="ECO:0000256" key="1">
    <source>
        <dbReference type="SAM" id="MobiDB-lite"/>
    </source>
</evidence>
<dbReference type="AlphaFoldDB" id="T1GXZ7"/>
<name>T1GXZ7_MEGSC</name>
<feature type="compositionally biased region" description="Polar residues" evidence="1">
    <location>
        <begin position="255"/>
        <end position="265"/>
    </location>
</feature>
<accession>T1GXZ7</accession>
<proteinExistence type="predicted"/>
<feature type="compositionally biased region" description="Low complexity" evidence="1">
    <location>
        <begin position="239"/>
        <end position="254"/>
    </location>
</feature>
<dbReference type="Proteomes" id="UP000015102">
    <property type="component" value="Unassembled WGS sequence"/>
</dbReference>
<sequence>PSSYITPASVFNTLAVDVDAEKNAGKEIPLKTVKLPASEILKLTRYTQNFDPCSSSSSTIAASASQSTLGSDTGYQTLSKTPPNLASYLESRKNSLPRQLSSESGTNMNLTGSLDRRPIVPPRTNLPGSQMGSQISTPRSKGGSLERNQSMSGAYDMMRSRVYRGGSLERNPSNGVTVARSGSLERNPNYLAYRTQMKANIENEPVQEEIYDFGGAHLKSCASIALNKGIAKGMIPHGTQLPTETPQPQLQPQQHSNNPFLQSQPQQPPTVMYNIMSMSQPNSLGMP</sequence>
<feature type="compositionally biased region" description="Polar residues" evidence="1">
    <location>
        <begin position="94"/>
        <end position="112"/>
    </location>
</feature>
<feature type="region of interest" description="Disordered" evidence="1">
    <location>
        <begin position="91"/>
        <end position="152"/>
    </location>
</feature>
<organism evidence="2 3">
    <name type="scientific">Megaselia scalaris</name>
    <name type="common">Humpbacked fly</name>
    <name type="synonym">Phora scalaris</name>
    <dbReference type="NCBI Taxonomy" id="36166"/>
    <lineage>
        <taxon>Eukaryota</taxon>
        <taxon>Metazoa</taxon>
        <taxon>Ecdysozoa</taxon>
        <taxon>Arthropoda</taxon>
        <taxon>Hexapoda</taxon>
        <taxon>Insecta</taxon>
        <taxon>Pterygota</taxon>
        <taxon>Neoptera</taxon>
        <taxon>Endopterygota</taxon>
        <taxon>Diptera</taxon>
        <taxon>Brachycera</taxon>
        <taxon>Muscomorpha</taxon>
        <taxon>Platypezoidea</taxon>
        <taxon>Phoridae</taxon>
        <taxon>Megaseliini</taxon>
        <taxon>Megaselia</taxon>
    </lineage>
</organism>
<keyword evidence="3" id="KW-1185">Reference proteome</keyword>
<reference evidence="3" key="1">
    <citation type="submission" date="2013-02" db="EMBL/GenBank/DDBJ databases">
        <authorList>
            <person name="Hughes D."/>
        </authorList>
    </citation>
    <scope>NUCLEOTIDE SEQUENCE</scope>
    <source>
        <strain>Durham</strain>
        <strain evidence="3">NC isolate 2 -- Noor lab</strain>
    </source>
</reference>
<evidence type="ECO:0000313" key="2">
    <source>
        <dbReference type="EnsemblMetazoa" id="MESCA008712-PA"/>
    </source>
</evidence>
<evidence type="ECO:0000313" key="3">
    <source>
        <dbReference type="Proteomes" id="UP000015102"/>
    </source>
</evidence>